<protein>
    <recommendedName>
        <fullName evidence="4">Sugar phosphate transporter domain-containing protein</fullName>
    </recommendedName>
</protein>
<keyword evidence="1" id="KW-0472">Membrane</keyword>
<feature type="transmembrane region" description="Helical" evidence="1">
    <location>
        <begin position="216"/>
        <end position="237"/>
    </location>
</feature>
<feature type="transmembrane region" description="Helical" evidence="1">
    <location>
        <begin position="244"/>
        <end position="265"/>
    </location>
</feature>
<keyword evidence="1" id="KW-1133">Transmembrane helix</keyword>
<dbReference type="AlphaFoldDB" id="A0A0D3HZW4"/>
<name>A0A0D3HZW4_EMIH1</name>
<evidence type="ECO:0008006" key="4">
    <source>
        <dbReference type="Google" id="ProtNLM"/>
    </source>
</evidence>
<accession>A0A0D3HZW4</accession>
<feature type="transmembrane region" description="Helical" evidence="1">
    <location>
        <begin position="403"/>
        <end position="423"/>
    </location>
</feature>
<reference evidence="2" key="2">
    <citation type="submission" date="2024-10" db="UniProtKB">
        <authorList>
            <consortium name="EnsemblProtists"/>
        </authorList>
    </citation>
    <scope>IDENTIFICATION</scope>
</reference>
<dbReference type="Proteomes" id="UP000013827">
    <property type="component" value="Unassembled WGS sequence"/>
</dbReference>
<dbReference type="PaxDb" id="2903-EOD04549"/>
<feature type="transmembrane region" description="Helical" evidence="1">
    <location>
        <begin position="333"/>
        <end position="358"/>
    </location>
</feature>
<evidence type="ECO:0000313" key="3">
    <source>
        <dbReference type="Proteomes" id="UP000013827"/>
    </source>
</evidence>
<keyword evidence="3" id="KW-1185">Reference proteome</keyword>
<reference evidence="3" key="1">
    <citation type="journal article" date="2013" name="Nature">
        <title>Pan genome of the phytoplankton Emiliania underpins its global distribution.</title>
        <authorList>
            <person name="Read B.A."/>
            <person name="Kegel J."/>
            <person name="Klute M.J."/>
            <person name="Kuo A."/>
            <person name="Lefebvre S.C."/>
            <person name="Maumus F."/>
            <person name="Mayer C."/>
            <person name="Miller J."/>
            <person name="Monier A."/>
            <person name="Salamov A."/>
            <person name="Young J."/>
            <person name="Aguilar M."/>
            <person name="Claverie J.M."/>
            <person name="Frickenhaus S."/>
            <person name="Gonzalez K."/>
            <person name="Herman E.K."/>
            <person name="Lin Y.C."/>
            <person name="Napier J."/>
            <person name="Ogata H."/>
            <person name="Sarno A.F."/>
            <person name="Shmutz J."/>
            <person name="Schroeder D."/>
            <person name="de Vargas C."/>
            <person name="Verret F."/>
            <person name="von Dassow P."/>
            <person name="Valentin K."/>
            <person name="Van de Peer Y."/>
            <person name="Wheeler G."/>
            <person name="Dacks J.B."/>
            <person name="Delwiche C.F."/>
            <person name="Dyhrman S.T."/>
            <person name="Glockner G."/>
            <person name="John U."/>
            <person name="Richards T."/>
            <person name="Worden A.Z."/>
            <person name="Zhang X."/>
            <person name="Grigoriev I.V."/>
            <person name="Allen A.E."/>
            <person name="Bidle K."/>
            <person name="Borodovsky M."/>
            <person name="Bowler C."/>
            <person name="Brownlee C."/>
            <person name="Cock J.M."/>
            <person name="Elias M."/>
            <person name="Gladyshev V.N."/>
            <person name="Groth M."/>
            <person name="Guda C."/>
            <person name="Hadaegh A."/>
            <person name="Iglesias-Rodriguez M.D."/>
            <person name="Jenkins J."/>
            <person name="Jones B.M."/>
            <person name="Lawson T."/>
            <person name="Leese F."/>
            <person name="Lindquist E."/>
            <person name="Lobanov A."/>
            <person name="Lomsadze A."/>
            <person name="Malik S.B."/>
            <person name="Marsh M.E."/>
            <person name="Mackinder L."/>
            <person name="Mock T."/>
            <person name="Mueller-Roeber B."/>
            <person name="Pagarete A."/>
            <person name="Parker M."/>
            <person name="Probert I."/>
            <person name="Quesneville H."/>
            <person name="Raines C."/>
            <person name="Rensing S.A."/>
            <person name="Riano-Pachon D.M."/>
            <person name="Richier S."/>
            <person name="Rokitta S."/>
            <person name="Shiraiwa Y."/>
            <person name="Soanes D.M."/>
            <person name="van der Giezen M."/>
            <person name="Wahlund T.M."/>
            <person name="Williams B."/>
            <person name="Wilson W."/>
            <person name="Wolfe G."/>
            <person name="Wurch L.L."/>
        </authorList>
    </citation>
    <scope>NUCLEOTIDE SEQUENCE</scope>
</reference>
<dbReference type="HOGENOM" id="CLU_575471_0_0_1"/>
<dbReference type="EnsemblProtists" id="EOD04549">
    <property type="protein sequence ID" value="EOD04549"/>
    <property type="gene ID" value="EMIHUDRAFT_221044"/>
</dbReference>
<feature type="transmembrane region" description="Helical" evidence="1">
    <location>
        <begin position="379"/>
        <end position="397"/>
    </location>
</feature>
<dbReference type="RefSeq" id="XP_005756978.1">
    <property type="nucleotide sequence ID" value="XM_005756921.1"/>
</dbReference>
<evidence type="ECO:0000313" key="2">
    <source>
        <dbReference type="EnsemblProtists" id="EOD04549"/>
    </source>
</evidence>
<proteinExistence type="predicted"/>
<evidence type="ECO:0000256" key="1">
    <source>
        <dbReference type="SAM" id="Phobius"/>
    </source>
</evidence>
<dbReference type="KEGG" id="ehx:EMIHUDRAFT_221044"/>
<dbReference type="GeneID" id="17250678"/>
<keyword evidence="1" id="KW-0812">Transmembrane</keyword>
<sequence>MKYGKFLSQTQSAGSDYIDYKSLKKALKDGTSRPEWRDRLWADVARVDQSLAARELKLLSRALQLDAQLSLVACVKIGKKHDKKAVPDDAILPGLCAHLSTKRMLLLLHHSTLRSAHPLLTTLASSTVQRVLQFAALPLAKDMHATVDSLWTLAADALHPHDARLGGVFQRYITTRERFESGGRPRARMLAFVVYGLLQLGRMLSTLQSATMTLAYNVEMVGMLSPFCTAVAARLVLKEEFPPLLFPTLLLTLSGTGLVVLGQGALASHGAFTSLDLAGMGLQSASVLMATAVRLSHRLSEGLLSSSELMLAQFSVSALPSMLSVALRDRKSLHAILALSPGGVASFFGLAWGVYLTANYLQIMVNRTLGTIRHSAASGLRLVATCLGSAILLHELPTSGCELAGLALVALGVALFYSAQLYLAHPVARRHLITASTYSARLDELGEESTTRKLQAMPSRWDCRAASRDPSLLLV</sequence>
<organism evidence="2 3">
    <name type="scientific">Emiliania huxleyi (strain CCMP1516)</name>
    <dbReference type="NCBI Taxonomy" id="280463"/>
    <lineage>
        <taxon>Eukaryota</taxon>
        <taxon>Haptista</taxon>
        <taxon>Haptophyta</taxon>
        <taxon>Prymnesiophyceae</taxon>
        <taxon>Isochrysidales</taxon>
        <taxon>Noelaerhabdaceae</taxon>
        <taxon>Emiliania</taxon>
    </lineage>
</organism>